<reference evidence="4 5" key="1">
    <citation type="submission" date="2019-03" db="EMBL/GenBank/DDBJ databases">
        <title>Genomic Encyclopedia of Type Strains, Phase IV (KMG-IV): sequencing the most valuable type-strain genomes for metagenomic binning, comparative biology and taxonomic classification.</title>
        <authorList>
            <person name="Goeker M."/>
        </authorList>
    </citation>
    <scope>NUCLEOTIDE SEQUENCE [LARGE SCALE GENOMIC DNA]</scope>
    <source>
        <strain evidence="4 5">DSM 102969</strain>
    </source>
</reference>
<name>A0A4R6RFI4_9HYPH</name>
<keyword evidence="2" id="KW-0378">Hydrolase</keyword>
<dbReference type="InterPro" id="IPR003140">
    <property type="entry name" value="PLipase/COase/thioEstase"/>
</dbReference>
<dbReference type="OrthoDB" id="9801763at2"/>
<feature type="domain" description="Phospholipase/carboxylesterase/thioesterase" evidence="3">
    <location>
        <begin position="31"/>
        <end position="216"/>
    </location>
</feature>
<protein>
    <submittedName>
        <fullName evidence="4">Phospholipase/carboxylesterase</fullName>
    </submittedName>
</protein>
<sequence>MTTVTTTRGRAPHAGQRVHATGAALGTAPVAMILLHGRGATARDILMLAGAFEREDVSYLAPQAAGHQWYPLRFVEPTARNEPALSAALAVVDDLVADVAAAGVPPERTVVLGFSQGACLATEYAARRPRRYGGIVGLSGGLIGSDAEVTAHAGDLAGTPVILGCSDVDSHIPLTRVKATSKVLAGLGADVDETIYPGMGHGIVEDEVRRVRALLDALARTA</sequence>
<proteinExistence type="inferred from homology"/>
<dbReference type="EMBL" id="SNXY01000007">
    <property type="protein sequence ID" value="TDP85151.1"/>
    <property type="molecule type" value="Genomic_DNA"/>
</dbReference>
<evidence type="ECO:0000256" key="1">
    <source>
        <dbReference type="ARBA" id="ARBA00006499"/>
    </source>
</evidence>
<dbReference type="GO" id="GO:0016787">
    <property type="term" value="F:hydrolase activity"/>
    <property type="evidence" value="ECO:0007669"/>
    <property type="project" value="UniProtKB-KW"/>
</dbReference>
<comment type="caution">
    <text evidence="4">The sequence shown here is derived from an EMBL/GenBank/DDBJ whole genome shotgun (WGS) entry which is preliminary data.</text>
</comment>
<keyword evidence="5" id="KW-1185">Reference proteome</keyword>
<evidence type="ECO:0000313" key="5">
    <source>
        <dbReference type="Proteomes" id="UP000294547"/>
    </source>
</evidence>
<dbReference type="InterPro" id="IPR050565">
    <property type="entry name" value="LYPA1-2/EST-like"/>
</dbReference>
<dbReference type="PANTHER" id="PTHR10655:SF17">
    <property type="entry name" value="LYSOPHOSPHOLIPASE-LIKE PROTEIN 1"/>
    <property type="match status" value="1"/>
</dbReference>
<dbReference type="Proteomes" id="UP000294547">
    <property type="component" value="Unassembled WGS sequence"/>
</dbReference>
<dbReference type="RefSeq" id="WP_126541019.1">
    <property type="nucleotide sequence ID" value="NZ_BSPM01000004.1"/>
</dbReference>
<organism evidence="4 5">
    <name type="scientific">Oharaeibacter diazotrophicus</name>
    <dbReference type="NCBI Taxonomy" id="1920512"/>
    <lineage>
        <taxon>Bacteria</taxon>
        <taxon>Pseudomonadati</taxon>
        <taxon>Pseudomonadota</taxon>
        <taxon>Alphaproteobacteria</taxon>
        <taxon>Hyphomicrobiales</taxon>
        <taxon>Pleomorphomonadaceae</taxon>
        <taxon>Oharaeibacter</taxon>
    </lineage>
</organism>
<dbReference type="Gene3D" id="3.40.50.1820">
    <property type="entry name" value="alpha/beta hydrolase"/>
    <property type="match status" value="1"/>
</dbReference>
<comment type="similarity">
    <text evidence="1">Belongs to the AB hydrolase superfamily. AB hydrolase 2 family.</text>
</comment>
<evidence type="ECO:0000256" key="2">
    <source>
        <dbReference type="ARBA" id="ARBA00022801"/>
    </source>
</evidence>
<gene>
    <name evidence="4" type="ORF">EDD54_1999</name>
</gene>
<dbReference type="Pfam" id="PF02230">
    <property type="entry name" value="Abhydrolase_2"/>
    <property type="match status" value="1"/>
</dbReference>
<evidence type="ECO:0000313" key="4">
    <source>
        <dbReference type="EMBL" id="TDP85151.1"/>
    </source>
</evidence>
<dbReference type="InterPro" id="IPR029058">
    <property type="entry name" value="AB_hydrolase_fold"/>
</dbReference>
<accession>A0A4R6RFI4</accession>
<dbReference type="PANTHER" id="PTHR10655">
    <property type="entry name" value="LYSOPHOSPHOLIPASE-RELATED"/>
    <property type="match status" value="1"/>
</dbReference>
<dbReference type="AlphaFoldDB" id="A0A4R6RFI4"/>
<evidence type="ECO:0000259" key="3">
    <source>
        <dbReference type="Pfam" id="PF02230"/>
    </source>
</evidence>
<dbReference type="SUPFAM" id="SSF53474">
    <property type="entry name" value="alpha/beta-Hydrolases"/>
    <property type="match status" value="1"/>
</dbReference>